<feature type="domain" description="NYN" evidence="2">
    <location>
        <begin position="3"/>
        <end position="148"/>
    </location>
</feature>
<dbReference type="OrthoDB" id="9800236at2"/>
<dbReference type="Pfam" id="PF01936">
    <property type="entry name" value="NYN"/>
    <property type="match status" value="1"/>
</dbReference>
<name>A0A0V8QB30_9FIRM</name>
<gene>
    <name evidence="3" type="ORF">ASU35_15620</name>
</gene>
<dbReference type="EMBL" id="LNAM01000206">
    <property type="protein sequence ID" value="KSV57692.1"/>
    <property type="molecule type" value="Genomic_DNA"/>
</dbReference>
<comment type="caution">
    <text evidence="3">The sequence shown here is derived from an EMBL/GenBank/DDBJ whole genome shotgun (WGS) entry which is preliminary data.</text>
</comment>
<dbReference type="InterPro" id="IPR047140">
    <property type="entry name" value="LabA"/>
</dbReference>
<dbReference type="PANTHER" id="PTHR35458:SF8">
    <property type="entry name" value="SLR0650 PROTEIN"/>
    <property type="match status" value="1"/>
</dbReference>
<dbReference type="Proteomes" id="UP000054874">
    <property type="component" value="Unassembled WGS sequence"/>
</dbReference>
<dbReference type="AlphaFoldDB" id="A0A0V8QB30"/>
<dbReference type="STRING" id="290052.ASU35_15620"/>
<dbReference type="RefSeq" id="WP_058354073.1">
    <property type="nucleotide sequence ID" value="NZ_CABMMD010000206.1"/>
</dbReference>
<feature type="compositionally biased region" description="Basic and acidic residues" evidence="1">
    <location>
        <begin position="173"/>
        <end position="199"/>
    </location>
</feature>
<dbReference type="PANTHER" id="PTHR35458">
    <property type="entry name" value="SLR0755 PROTEIN"/>
    <property type="match status" value="1"/>
</dbReference>
<dbReference type="Gene3D" id="3.40.50.1010">
    <property type="entry name" value="5'-nuclease"/>
    <property type="match status" value="1"/>
</dbReference>
<reference evidence="3 4" key="1">
    <citation type="submission" date="2015-11" db="EMBL/GenBank/DDBJ databases">
        <title>Butyribacter intestini gen. nov., sp. nov., a butyric acid-producing bacterium of the family Lachnospiraceae isolated from the human faeces.</title>
        <authorList>
            <person name="Zou Y."/>
            <person name="Xue W."/>
            <person name="Luo G."/>
            <person name="Lv M."/>
        </authorList>
    </citation>
    <scope>NUCLEOTIDE SEQUENCE [LARGE SCALE GENOMIC DNA]</scope>
    <source>
        <strain evidence="3 4">ACET-33324</strain>
    </source>
</reference>
<accession>A0A0V8QB30</accession>
<evidence type="ECO:0000259" key="2">
    <source>
        <dbReference type="Pfam" id="PF01936"/>
    </source>
</evidence>
<evidence type="ECO:0000256" key="1">
    <source>
        <dbReference type="SAM" id="MobiDB-lite"/>
    </source>
</evidence>
<sequence>MERVSLFIDFYNFISSSNDYLNQKCFIDYTKIQEYFIDKTTQVYGKTYIYGGLNFGKMLDFLEHQPRIDVIRGEVGKDNKEKCTDINIATGLLTKAFHNSYDVALLFSGDRDYKKVVREIRRMGKIVGIVTPDGEAKDNANDLARNVDFHIVLNETFYKNFWIPKNGKPYESMMDKPSPKKDDKTSKEQNETKHTEETK</sequence>
<organism evidence="3 4">
    <name type="scientific">Acetivibrio ethanolgignens</name>
    <dbReference type="NCBI Taxonomy" id="290052"/>
    <lineage>
        <taxon>Bacteria</taxon>
        <taxon>Bacillati</taxon>
        <taxon>Bacillota</taxon>
        <taxon>Clostridia</taxon>
        <taxon>Eubacteriales</taxon>
        <taxon>Oscillospiraceae</taxon>
        <taxon>Acetivibrio</taxon>
    </lineage>
</organism>
<evidence type="ECO:0000313" key="4">
    <source>
        <dbReference type="Proteomes" id="UP000054874"/>
    </source>
</evidence>
<feature type="region of interest" description="Disordered" evidence="1">
    <location>
        <begin position="166"/>
        <end position="199"/>
    </location>
</feature>
<evidence type="ECO:0000313" key="3">
    <source>
        <dbReference type="EMBL" id="KSV57692.1"/>
    </source>
</evidence>
<proteinExistence type="predicted"/>
<protein>
    <recommendedName>
        <fullName evidence="2">NYN domain-containing protein</fullName>
    </recommendedName>
</protein>
<dbReference type="InterPro" id="IPR021139">
    <property type="entry name" value="NYN"/>
</dbReference>
<dbReference type="GO" id="GO:0004540">
    <property type="term" value="F:RNA nuclease activity"/>
    <property type="evidence" value="ECO:0007669"/>
    <property type="project" value="InterPro"/>
</dbReference>
<keyword evidence="4" id="KW-1185">Reference proteome</keyword>